<keyword evidence="3" id="KW-1185">Reference proteome</keyword>
<feature type="transmembrane region" description="Helical" evidence="1">
    <location>
        <begin position="303"/>
        <end position="324"/>
    </location>
</feature>
<feature type="transmembrane region" description="Helical" evidence="1">
    <location>
        <begin position="110"/>
        <end position="128"/>
    </location>
</feature>
<evidence type="ECO:0008006" key="4">
    <source>
        <dbReference type="Google" id="ProtNLM"/>
    </source>
</evidence>
<evidence type="ECO:0000313" key="3">
    <source>
        <dbReference type="Proteomes" id="UP001152467"/>
    </source>
</evidence>
<evidence type="ECO:0000313" key="2">
    <source>
        <dbReference type="EMBL" id="CAH9056607.1"/>
    </source>
</evidence>
<sequence length="385" mass="43898">MIFRSFFSFLFVFIALFDPQIPFFLNGVGLSIFFVLLFLLKVTVTKFKFSLDSVFYIVSIYFFAVFFFSLLRVLVLGDNFEFLLSILRGWLTFVSCYFVYYFFLDKNKVVFFLTLCFVVNSVINFSVASNPVLFPMIELFKGENLSSELGYNPFRNSYLSMSGYYTIGTAYGIFSMLLGYTLVKERASFTRMAAFFTVGFSAVIAARTASLAVVAILGYFLSKRLVFIVFSLLMVYAGIYLLSEIDSLQVYKNWVLEGGDKSYIIDVVDAIWIDTSGLNLLYGTGYVNNGLFAYTDSGFLKELLFGGIPYLLLKISLLGIIYFVFKVDKIFSFLLLLVVLVFNFKGQFIFNSSHGMAVFYFIVFYFKSISEGFVGKGFDDYSSDN</sequence>
<reference evidence="2" key="1">
    <citation type="submission" date="2022-07" db="EMBL/GenBank/DDBJ databases">
        <authorList>
            <person name="Criscuolo A."/>
        </authorList>
    </citation>
    <scope>NUCLEOTIDE SEQUENCE</scope>
    <source>
        <strain evidence="2">CIP111854</strain>
    </source>
</reference>
<feature type="transmembrane region" description="Helical" evidence="1">
    <location>
        <begin position="357"/>
        <end position="375"/>
    </location>
</feature>
<feature type="transmembrane region" description="Helical" evidence="1">
    <location>
        <begin position="225"/>
        <end position="242"/>
    </location>
</feature>
<feature type="transmembrane region" description="Helical" evidence="1">
    <location>
        <begin position="163"/>
        <end position="183"/>
    </location>
</feature>
<proteinExistence type="predicted"/>
<gene>
    <name evidence="2" type="ORF">PSECIP111854_01827</name>
</gene>
<feature type="transmembrane region" description="Helical" evidence="1">
    <location>
        <begin position="56"/>
        <end position="76"/>
    </location>
</feature>
<feature type="transmembrane region" description="Helical" evidence="1">
    <location>
        <begin position="330"/>
        <end position="350"/>
    </location>
</feature>
<comment type="caution">
    <text evidence="2">The sequence shown here is derived from an EMBL/GenBank/DDBJ whole genome shotgun (WGS) entry which is preliminary data.</text>
</comment>
<organism evidence="2 3">
    <name type="scientific">Pseudoalteromonas holothuriae</name>
    <dbReference type="NCBI Taxonomy" id="2963714"/>
    <lineage>
        <taxon>Bacteria</taxon>
        <taxon>Pseudomonadati</taxon>
        <taxon>Pseudomonadota</taxon>
        <taxon>Gammaproteobacteria</taxon>
        <taxon>Alteromonadales</taxon>
        <taxon>Pseudoalteromonadaceae</taxon>
        <taxon>Pseudoalteromonas</taxon>
    </lineage>
</organism>
<feature type="transmembrane region" description="Helical" evidence="1">
    <location>
        <begin position="195"/>
        <end position="219"/>
    </location>
</feature>
<accession>A0A9W4W3I0</accession>
<protein>
    <recommendedName>
        <fullName evidence="4">Wzy</fullName>
    </recommendedName>
</protein>
<dbReference type="Proteomes" id="UP001152467">
    <property type="component" value="Unassembled WGS sequence"/>
</dbReference>
<name>A0A9W4W3I0_9GAMM</name>
<feature type="transmembrane region" description="Helical" evidence="1">
    <location>
        <begin position="27"/>
        <end position="44"/>
    </location>
</feature>
<feature type="transmembrane region" description="Helical" evidence="1">
    <location>
        <begin position="82"/>
        <end position="103"/>
    </location>
</feature>
<evidence type="ECO:0000256" key="1">
    <source>
        <dbReference type="SAM" id="Phobius"/>
    </source>
</evidence>
<dbReference type="AlphaFoldDB" id="A0A9W4W3I0"/>
<dbReference type="EMBL" id="CAMAPC010000005">
    <property type="protein sequence ID" value="CAH9056607.1"/>
    <property type="molecule type" value="Genomic_DNA"/>
</dbReference>
<keyword evidence="1" id="KW-0472">Membrane</keyword>
<dbReference type="RefSeq" id="WP_261626244.1">
    <property type="nucleotide sequence ID" value="NZ_CAMAPC010000005.1"/>
</dbReference>
<keyword evidence="1" id="KW-1133">Transmembrane helix</keyword>
<keyword evidence="1" id="KW-0812">Transmembrane</keyword>